<name>A0A0R1ZU69_9LACO</name>
<dbReference type="Proteomes" id="UP000051679">
    <property type="component" value="Unassembled WGS sequence"/>
</dbReference>
<proteinExistence type="predicted"/>
<dbReference type="OrthoDB" id="1644322at2"/>
<dbReference type="PATRIC" id="fig|1291052.5.peg.482"/>
<comment type="caution">
    <text evidence="1">The sequence shown here is derived from an EMBL/GenBank/DDBJ whole genome shotgun (WGS) entry which is preliminary data.</text>
</comment>
<accession>A0A0R1ZU69</accession>
<evidence type="ECO:0000313" key="1">
    <source>
        <dbReference type="EMBL" id="KRM54252.1"/>
    </source>
</evidence>
<reference evidence="1 2" key="1">
    <citation type="journal article" date="2015" name="Genome Announc.">
        <title>Expanding the biotechnology potential of lactobacilli through comparative genomics of 213 strains and associated genera.</title>
        <authorList>
            <person name="Sun Z."/>
            <person name="Harris H.M."/>
            <person name="McCann A."/>
            <person name="Guo C."/>
            <person name="Argimon S."/>
            <person name="Zhang W."/>
            <person name="Yang X."/>
            <person name="Jeffery I.B."/>
            <person name="Cooney J.C."/>
            <person name="Kagawa T.F."/>
            <person name="Liu W."/>
            <person name="Song Y."/>
            <person name="Salvetti E."/>
            <person name="Wrobel A."/>
            <person name="Rasinkangas P."/>
            <person name="Parkhill J."/>
            <person name="Rea M.C."/>
            <person name="O'Sullivan O."/>
            <person name="Ritari J."/>
            <person name="Douillard F.P."/>
            <person name="Paul Ross R."/>
            <person name="Yang R."/>
            <person name="Briner A.E."/>
            <person name="Felis G.E."/>
            <person name="de Vos W.M."/>
            <person name="Barrangou R."/>
            <person name="Klaenhammer T.R."/>
            <person name="Caufield P.W."/>
            <person name="Cui Y."/>
            <person name="Zhang H."/>
            <person name="O'Toole P.W."/>
        </authorList>
    </citation>
    <scope>NUCLEOTIDE SEQUENCE [LARGE SCALE GENOMIC DNA]</scope>
    <source>
        <strain evidence="1 2">DSM 20505</strain>
    </source>
</reference>
<dbReference type="STRING" id="1291052.FC18_GL000471"/>
<protein>
    <recommendedName>
        <fullName evidence="3">DNA-directed RNA polymerase beta subunit</fullName>
    </recommendedName>
</protein>
<dbReference type="AlphaFoldDB" id="A0A0R1ZU69"/>
<dbReference type="EMBL" id="AYYO01000056">
    <property type="protein sequence ID" value="KRM54252.1"/>
    <property type="molecule type" value="Genomic_DNA"/>
</dbReference>
<evidence type="ECO:0008006" key="3">
    <source>
        <dbReference type="Google" id="ProtNLM"/>
    </source>
</evidence>
<evidence type="ECO:0000313" key="2">
    <source>
        <dbReference type="Proteomes" id="UP000051679"/>
    </source>
</evidence>
<sequence length="123" mass="13804">MNFQNGWSEELVQNYFSHDYRDRGMTKWQGYYLSDHTSALNKAKHAAARTFPARPQQSQERIGALLANAFANNHPVAIQLASISPDGLFGPDIMGMVRGYTETDVVIGSDEINFETIRNVIVL</sequence>
<dbReference type="RefSeq" id="WP_054675585.1">
    <property type="nucleotide sequence ID" value="NZ_AYYO01000056.1"/>
</dbReference>
<keyword evidence="2" id="KW-1185">Reference proteome</keyword>
<organism evidence="1 2">
    <name type="scientific">Lacticaseibacillus sharpeae JCM 1186 = DSM 20505</name>
    <dbReference type="NCBI Taxonomy" id="1291052"/>
    <lineage>
        <taxon>Bacteria</taxon>
        <taxon>Bacillati</taxon>
        <taxon>Bacillota</taxon>
        <taxon>Bacilli</taxon>
        <taxon>Lactobacillales</taxon>
        <taxon>Lactobacillaceae</taxon>
        <taxon>Lacticaseibacillus</taxon>
    </lineage>
</organism>
<gene>
    <name evidence="1" type="ORF">FC18_GL000471</name>
</gene>